<reference evidence="3 4" key="1">
    <citation type="submission" date="2018-09" db="EMBL/GenBank/DDBJ databases">
        <authorList>
            <person name="Li J."/>
        </authorList>
    </citation>
    <scope>NUCLEOTIDE SEQUENCE [LARGE SCALE GENOMIC DNA]</scope>
    <source>
        <strain evidence="3 4">2129</strain>
    </source>
</reference>
<sequence>MVLARAVVAALLAEGVREAVLCPGSRNAPLAWALADAAEAGRVQLRVVLDERSAGFMALGMARAHALEGRLLPAAVVTTSGTAVPNLHPAACEADAAGVPLLLVCADRPHELVGTGANQTMQQTSVFADAVRAVVDLPADLTADLGVREGTAAVAGQVRSAVAAATGALSRDPGPVLVNTRFRPPLAPWCLRLSRSRESRPPLVRGWRPPTVPLPLPALRPGTLATPPSDP</sequence>
<dbReference type="SUPFAM" id="SSF52518">
    <property type="entry name" value="Thiamin diphosphate-binding fold (THDP-binding)"/>
    <property type="match status" value="1"/>
</dbReference>
<dbReference type="PANTHER" id="PTHR42916:SF1">
    <property type="entry name" value="PROTEIN PHYLLO, CHLOROPLASTIC"/>
    <property type="match status" value="1"/>
</dbReference>
<dbReference type="PANTHER" id="PTHR42916">
    <property type="entry name" value="2-SUCCINYL-5-ENOLPYRUVYL-6-HYDROXY-3-CYCLOHEXENE-1-CARBOXYLATE SYNTHASE"/>
    <property type="match status" value="1"/>
</dbReference>
<keyword evidence="4" id="KW-1185">Reference proteome</keyword>
<gene>
    <name evidence="3" type="ORF">D5R93_10350</name>
</gene>
<dbReference type="InterPro" id="IPR012001">
    <property type="entry name" value="Thiamin_PyroP_enz_TPP-bd_dom"/>
</dbReference>
<accession>A0ABN5PUW8</accession>
<evidence type="ECO:0000313" key="3">
    <source>
        <dbReference type="EMBL" id="AYD90966.1"/>
    </source>
</evidence>
<dbReference type="Gene3D" id="3.40.50.970">
    <property type="match status" value="1"/>
</dbReference>
<protein>
    <recommendedName>
        <fullName evidence="2">Thiamine pyrophosphate enzyme N-terminal TPP-binding domain-containing protein</fullName>
    </recommendedName>
</protein>
<feature type="region of interest" description="Disordered" evidence="1">
    <location>
        <begin position="200"/>
        <end position="231"/>
    </location>
</feature>
<evidence type="ECO:0000313" key="4">
    <source>
        <dbReference type="Proteomes" id="UP000273001"/>
    </source>
</evidence>
<organism evidence="3 4">
    <name type="scientific">Actinomyces lilanjuaniae</name>
    <dbReference type="NCBI Taxonomy" id="2321394"/>
    <lineage>
        <taxon>Bacteria</taxon>
        <taxon>Bacillati</taxon>
        <taxon>Actinomycetota</taxon>
        <taxon>Actinomycetes</taxon>
        <taxon>Actinomycetales</taxon>
        <taxon>Actinomycetaceae</taxon>
        <taxon>Actinomyces</taxon>
    </lineage>
</organism>
<dbReference type="Pfam" id="PF02776">
    <property type="entry name" value="TPP_enzyme_N"/>
    <property type="match status" value="1"/>
</dbReference>
<evidence type="ECO:0000256" key="1">
    <source>
        <dbReference type="SAM" id="MobiDB-lite"/>
    </source>
</evidence>
<dbReference type="EMBL" id="CP032514">
    <property type="protein sequence ID" value="AYD90966.1"/>
    <property type="molecule type" value="Genomic_DNA"/>
</dbReference>
<dbReference type="Proteomes" id="UP000273001">
    <property type="component" value="Chromosome"/>
</dbReference>
<evidence type="ECO:0000259" key="2">
    <source>
        <dbReference type="Pfam" id="PF02776"/>
    </source>
</evidence>
<dbReference type="InterPro" id="IPR029061">
    <property type="entry name" value="THDP-binding"/>
</dbReference>
<feature type="domain" description="Thiamine pyrophosphate enzyme N-terminal TPP-binding" evidence="2">
    <location>
        <begin position="2"/>
        <end position="124"/>
    </location>
</feature>
<proteinExistence type="predicted"/>
<name>A0ABN5PUW8_9ACTO</name>